<dbReference type="EMBL" id="QBKS01000001">
    <property type="protein sequence ID" value="PTX57570.1"/>
    <property type="molecule type" value="Genomic_DNA"/>
</dbReference>
<dbReference type="OrthoDB" id="7864548at2"/>
<evidence type="ECO:0000256" key="10">
    <source>
        <dbReference type="RuleBase" id="RU364125"/>
    </source>
</evidence>
<dbReference type="GO" id="GO:0005886">
    <property type="term" value="C:plasma membrane"/>
    <property type="evidence" value="ECO:0007669"/>
    <property type="project" value="UniProtKB-SubCell"/>
</dbReference>
<evidence type="ECO:0000256" key="7">
    <source>
        <dbReference type="ARBA" id="ARBA00022779"/>
    </source>
</evidence>
<organism evidence="12 13">
    <name type="scientific">Litoreibacter ponti</name>
    <dbReference type="NCBI Taxonomy" id="1510457"/>
    <lineage>
        <taxon>Bacteria</taxon>
        <taxon>Pseudomonadati</taxon>
        <taxon>Pseudomonadota</taxon>
        <taxon>Alphaproteobacteria</taxon>
        <taxon>Rhodobacterales</taxon>
        <taxon>Roseobacteraceae</taxon>
        <taxon>Litoreibacter</taxon>
    </lineage>
</organism>
<keyword evidence="6" id="KW-0812">Transmembrane</keyword>
<dbReference type="AlphaFoldDB" id="A0A2T6BNB1"/>
<feature type="region of interest" description="Disordered" evidence="11">
    <location>
        <begin position="30"/>
        <end position="58"/>
    </location>
</feature>
<comment type="subcellular location">
    <subcellularLocation>
        <location evidence="10">Cell inner membrane</location>
    </subcellularLocation>
    <subcellularLocation>
        <location evidence="2">Cell membrane</location>
        <topology evidence="2">Single-pass membrane protein</topology>
    </subcellularLocation>
</comment>
<keyword evidence="8" id="KW-1133">Transmembrane helix</keyword>
<evidence type="ECO:0000256" key="4">
    <source>
        <dbReference type="ARBA" id="ARBA00022475"/>
    </source>
</evidence>
<accession>A0A2T6BNB1</accession>
<evidence type="ECO:0000256" key="3">
    <source>
        <dbReference type="ARBA" id="ARBA00008281"/>
    </source>
</evidence>
<dbReference type="Proteomes" id="UP000243978">
    <property type="component" value="Unassembled WGS sequence"/>
</dbReference>
<feature type="compositionally biased region" description="Acidic residues" evidence="11">
    <location>
        <begin position="33"/>
        <end position="49"/>
    </location>
</feature>
<keyword evidence="13" id="KW-1185">Reference proteome</keyword>
<dbReference type="GO" id="GO:0071973">
    <property type="term" value="P:bacterial-type flagellum-dependent cell motility"/>
    <property type="evidence" value="ECO:0007669"/>
    <property type="project" value="InterPro"/>
</dbReference>
<keyword evidence="7 10" id="KW-0283">Flagellar rotation</keyword>
<evidence type="ECO:0000256" key="9">
    <source>
        <dbReference type="ARBA" id="ARBA00023136"/>
    </source>
</evidence>
<protein>
    <recommendedName>
        <fullName evidence="10">Flagellar protein FliL</fullName>
    </recommendedName>
</protein>
<keyword evidence="12" id="KW-0966">Cell projection</keyword>
<proteinExistence type="inferred from homology"/>
<evidence type="ECO:0000256" key="11">
    <source>
        <dbReference type="SAM" id="MobiDB-lite"/>
    </source>
</evidence>
<dbReference type="GO" id="GO:0009425">
    <property type="term" value="C:bacterial-type flagellum basal body"/>
    <property type="evidence" value="ECO:0007669"/>
    <property type="project" value="InterPro"/>
</dbReference>
<evidence type="ECO:0000313" key="13">
    <source>
        <dbReference type="Proteomes" id="UP000243978"/>
    </source>
</evidence>
<comment type="function">
    <text evidence="1 10">Controls the rotational direction of flagella during chemotaxis.</text>
</comment>
<comment type="caution">
    <text evidence="12">The sequence shown here is derived from an EMBL/GenBank/DDBJ whole genome shotgun (WGS) entry which is preliminary data.</text>
</comment>
<keyword evidence="5 10" id="KW-0145">Chemotaxis</keyword>
<dbReference type="GO" id="GO:0006935">
    <property type="term" value="P:chemotaxis"/>
    <property type="evidence" value="ECO:0007669"/>
    <property type="project" value="UniProtKB-KW"/>
</dbReference>
<keyword evidence="4" id="KW-1003">Cell membrane</keyword>
<evidence type="ECO:0000256" key="8">
    <source>
        <dbReference type="ARBA" id="ARBA00022989"/>
    </source>
</evidence>
<dbReference type="RefSeq" id="WP_107845657.1">
    <property type="nucleotide sequence ID" value="NZ_QBKS01000001.1"/>
</dbReference>
<evidence type="ECO:0000256" key="5">
    <source>
        <dbReference type="ARBA" id="ARBA00022500"/>
    </source>
</evidence>
<evidence type="ECO:0000313" key="12">
    <source>
        <dbReference type="EMBL" id="PTX57570.1"/>
    </source>
</evidence>
<keyword evidence="10" id="KW-0997">Cell inner membrane</keyword>
<reference evidence="12 13" key="1">
    <citation type="submission" date="2018-04" db="EMBL/GenBank/DDBJ databases">
        <title>Genomic Encyclopedia of Archaeal and Bacterial Type Strains, Phase II (KMG-II): from individual species to whole genera.</title>
        <authorList>
            <person name="Goeker M."/>
        </authorList>
    </citation>
    <scope>NUCLEOTIDE SEQUENCE [LARGE SCALE GENOMIC DNA]</scope>
    <source>
        <strain evidence="12 13">DSM 100977</strain>
    </source>
</reference>
<gene>
    <name evidence="12" type="ORF">C8N43_2240</name>
</gene>
<evidence type="ECO:0000256" key="1">
    <source>
        <dbReference type="ARBA" id="ARBA00002254"/>
    </source>
</evidence>
<sequence>MSKILPILMLLIGLGAGVGAGLALRPPPVEPEVAVEEQPDETDAEEEVDLGTPGATPEEPGYVKMNNQFIVPVIEKDKVVSLVVLSITLETDVASTEDVYSREPKLRDAFLQDLFDHAYLGGFSGVYTSSNMMDTLRASLLRSSRRIVGETVTKVLITDIVRQDL</sequence>
<dbReference type="InterPro" id="IPR005503">
    <property type="entry name" value="FliL"/>
</dbReference>
<keyword evidence="12" id="KW-0969">Cilium</keyword>
<keyword evidence="12" id="KW-0282">Flagellum</keyword>
<comment type="similarity">
    <text evidence="3 10">Belongs to the FliL family.</text>
</comment>
<name>A0A2T6BNB1_9RHOB</name>
<keyword evidence="9 10" id="KW-0472">Membrane</keyword>
<dbReference type="Pfam" id="PF03748">
    <property type="entry name" value="FliL"/>
    <property type="match status" value="1"/>
</dbReference>
<evidence type="ECO:0000256" key="2">
    <source>
        <dbReference type="ARBA" id="ARBA00004162"/>
    </source>
</evidence>
<evidence type="ECO:0000256" key="6">
    <source>
        <dbReference type="ARBA" id="ARBA00022692"/>
    </source>
</evidence>